<dbReference type="PATRIC" id="fig|457404.5.peg.3505"/>
<accession>H1PYM7</accession>
<comment type="caution">
    <text evidence="2">The sequence shown here is derived from an EMBL/GenBank/DDBJ whole genome shotgun (WGS) entry which is preliminary data.</text>
</comment>
<dbReference type="InterPro" id="IPR050678">
    <property type="entry name" value="DNA_Partitioning_ATPase"/>
</dbReference>
<dbReference type="PANTHER" id="PTHR13696">
    <property type="entry name" value="P-LOOP CONTAINING NUCLEOSIDE TRIPHOSPHATE HYDROLASE"/>
    <property type="match status" value="1"/>
</dbReference>
<reference evidence="2 3" key="1">
    <citation type="submission" date="2012-07" db="EMBL/GenBank/DDBJ databases">
        <title>The Genome Sequence of Fusobacterium ulcerans 12_1B.</title>
        <authorList>
            <consortium name="The Broad Institute Genome Sequencing Platform"/>
            <person name="Earl A."/>
            <person name="Ward D."/>
            <person name="Feldgarden M."/>
            <person name="Gevers D."/>
            <person name="Strauss J."/>
            <person name="Ambrose C.E."/>
            <person name="Allen-Vercoe E."/>
            <person name="Walker B."/>
            <person name="Young S.K."/>
            <person name="Zeng Q."/>
            <person name="Gargeya S."/>
            <person name="Fitzgerald M."/>
            <person name="Haas B."/>
            <person name="Abouelleil A."/>
            <person name="Alvarado L."/>
            <person name="Arachchi H.M."/>
            <person name="Berlin A.M."/>
            <person name="Chapman S.B."/>
            <person name="Goldberg J."/>
            <person name="Griggs A."/>
            <person name="Gujja S."/>
            <person name="Hansen M."/>
            <person name="Howarth C."/>
            <person name="Imamovic A."/>
            <person name="Larimer J."/>
            <person name="McCowen C."/>
            <person name="Montmayeur A."/>
            <person name="Murphy C."/>
            <person name="Neiman D."/>
            <person name="Pearson M."/>
            <person name="Priest M."/>
            <person name="Roberts A."/>
            <person name="Saif S."/>
            <person name="Shea T."/>
            <person name="Sisk P."/>
            <person name="Sykes S."/>
            <person name="Wortman J."/>
            <person name="Nusbaum C."/>
            <person name="Birren B."/>
        </authorList>
    </citation>
    <scope>NUCLEOTIDE SEQUENCE [LARGE SCALE GENOMIC DNA]</scope>
    <source>
        <strain evidence="2 3">12_1B</strain>
    </source>
</reference>
<dbReference type="Gene3D" id="3.40.50.300">
    <property type="entry name" value="P-loop containing nucleotide triphosphate hydrolases"/>
    <property type="match status" value="1"/>
</dbReference>
<dbReference type="BioCyc" id="FSP457404-HMP:GTSQ-3575-MONOMER"/>
<evidence type="ECO:0000313" key="2">
    <source>
        <dbReference type="EMBL" id="EHO77216.1"/>
    </source>
</evidence>
<dbReference type="InterPro" id="IPR027417">
    <property type="entry name" value="P-loop_NTPase"/>
</dbReference>
<dbReference type="EMBL" id="AGWJ02000035">
    <property type="protein sequence ID" value="EHO77216.1"/>
    <property type="molecule type" value="Genomic_DNA"/>
</dbReference>
<dbReference type="CDD" id="cd02042">
    <property type="entry name" value="ParAB_family"/>
    <property type="match status" value="1"/>
</dbReference>
<dbReference type="Pfam" id="PF13614">
    <property type="entry name" value="AAA_31"/>
    <property type="match status" value="1"/>
</dbReference>
<dbReference type="SUPFAM" id="SSF52540">
    <property type="entry name" value="P-loop containing nucleoside triphosphate hydrolases"/>
    <property type="match status" value="1"/>
</dbReference>
<name>H1PYM7_9FUSO</name>
<evidence type="ECO:0000259" key="1">
    <source>
        <dbReference type="Pfam" id="PF13614"/>
    </source>
</evidence>
<dbReference type="PANTHER" id="PTHR13696:SF99">
    <property type="entry name" value="COBYRINIC ACID AC-DIAMIDE SYNTHASE"/>
    <property type="match status" value="1"/>
</dbReference>
<evidence type="ECO:0000313" key="3">
    <source>
        <dbReference type="Proteomes" id="UP000003233"/>
    </source>
</evidence>
<proteinExistence type="predicted"/>
<dbReference type="AlphaFoldDB" id="H1PYM7"/>
<organism evidence="2 3">
    <name type="scientific">Fusobacterium ulcerans 12-1B</name>
    <dbReference type="NCBI Taxonomy" id="457404"/>
    <lineage>
        <taxon>Bacteria</taxon>
        <taxon>Fusobacteriati</taxon>
        <taxon>Fusobacteriota</taxon>
        <taxon>Fusobacteriia</taxon>
        <taxon>Fusobacteriales</taxon>
        <taxon>Fusobacteriaceae</taxon>
        <taxon>Fusobacterium</taxon>
    </lineage>
</organism>
<sequence>MAKVSLSYRKDGRLNGCTLNLKKEFITTLDLNEKDRDIIFKYINKEISLEKGRSDFEEEIKNTKGEIVSLVKNHFIKFDKAGKSKPTKLSIPLPVVFDMGINENDKEVEIENDLENRNVKIRKIIIEHEGDIMENNITERGIVATIKVNKGGIGKTFITTQLGHGLALKGYKVLLLTSDSQNNIFHYTAFKTKKRNPLFSEGLKAWVKNGTGDLFELRENLEFIPLENNTFSSQFLMKLPEVIEKFREKYDFILIDSIPTMKIDTVFVKSSDKVIIPCFADRVTVDGVINVLKETGVEKVLGIVLNRYENKRIQNMLLKELKKVVEGRELIFPEPIKNSSEIENLLYLGKTIWESNSSSEALKTAKNSMEEIMESLIKLKNREEIEEEFDEFDF</sequence>
<keyword evidence="3" id="KW-1185">Reference proteome</keyword>
<dbReference type="Proteomes" id="UP000003233">
    <property type="component" value="Unassembled WGS sequence"/>
</dbReference>
<protein>
    <recommendedName>
        <fullName evidence="1">AAA domain-containing protein</fullName>
    </recommendedName>
</protein>
<dbReference type="InterPro" id="IPR025669">
    <property type="entry name" value="AAA_dom"/>
</dbReference>
<dbReference type="RefSeq" id="WP_008699483.1">
    <property type="nucleotide sequence ID" value="NZ_KE161012.1"/>
</dbReference>
<feature type="domain" description="AAA" evidence="1">
    <location>
        <begin position="145"/>
        <end position="294"/>
    </location>
</feature>
<gene>
    <name evidence="2" type="ORF">HMPREF0402_03520</name>
</gene>
<dbReference type="HOGENOM" id="CLU_058206_0_0_0"/>